<protein>
    <submittedName>
        <fullName evidence="9">Aspartoacylase</fullName>
    </submittedName>
</protein>
<comment type="cofactor">
    <cofactor evidence="6">
        <name>Zn(2+)</name>
        <dbReference type="ChEBI" id="CHEBI:29105"/>
    </cofactor>
    <text evidence="6">Binds 1 zinc ion per subunit.</text>
</comment>
<accession>A0A7M2K8C1</accession>
<keyword evidence="2 6" id="KW-0479">Metal-binding</keyword>
<proteinExistence type="inferred from homology"/>
<dbReference type="NCBIfam" id="NF002601">
    <property type="entry name" value="PRK02259.1"/>
    <property type="match status" value="1"/>
</dbReference>
<dbReference type="GO" id="GO:0016811">
    <property type="term" value="F:hydrolase activity, acting on carbon-nitrogen (but not peptide) bonds, in linear amides"/>
    <property type="evidence" value="ECO:0007669"/>
    <property type="project" value="InterPro"/>
</dbReference>
<dbReference type="InterPro" id="IPR050178">
    <property type="entry name" value="AspA/AstE_fam"/>
</dbReference>
<comment type="caution">
    <text evidence="9">The sequence shown here is derived from an EMBL/GenBank/DDBJ whole genome shotgun (WGS) entry which is preliminary data.</text>
</comment>
<evidence type="ECO:0000256" key="6">
    <source>
        <dbReference type="PIRSR" id="PIRSR018001-3"/>
    </source>
</evidence>
<dbReference type="GO" id="GO:0016788">
    <property type="term" value="F:hydrolase activity, acting on ester bonds"/>
    <property type="evidence" value="ECO:0007669"/>
    <property type="project" value="InterPro"/>
</dbReference>
<dbReference type="Gene3D" id="3.40.630.10">
    <property type="entry name" value="Zn peptidases"/>
    <property type="match status" value="1"/>
</dbReference>
<dbReference type="Pfam" id="PF24827">
    <property type="entry name" value="AstE_AspA_cat"/>
    <property type="match status" value="1"/>
</dbReference>
<dbReference type="InterPro" id="IPR055438">
    <property type="entry name" value="AstE_AspA_cat"/>
</dbReference>
<evidence type="ECO:0000259" key="8">
    <source>
        <dbReference type="Pfam" id="PF24827"/>
    </source>
</evidence>
<comment type="similarity">
    <text evidence="1">Belongs to the AspA/AstE family. Aspartoacylase subfamily.</text>
</comment>
<name>A0A7M2K8C1_9VIBR</name>
<dbReference type="GO" id="GO:0005829">
    <property type="term" value="C:cytosol"/>
    <property type="evidence" value="ECO:0007669"/>
    <property type="project" value="TreeGrafter"/>
</dbReference>
<keyword evidence="4 6" id="KW-0862">Zinc</keyword>
<dbReference type="HAMAP" id="MF_00704">
    <property type="entry name" value="Aspartoacylase"/>
    <property type="match status" value="1"/>
</dbReference>
<evidence type="ECO:0000256" key="1">
    <source>
        <dbReference type="ARBA" id="ARBA00006173"/>
    </source>
</evidence>
<evidence type="ECO:0000313" key="9">
    <source>
        <dbReference type="EMBL" id="KJY76756.1"/>
    </source>
</evidence>
<feature type="domain" description="Succinylglutamate desuccinylase/Aspartoacylase catalytic" evidence="8">
    <location>
        <begin position="4"/>
        <end position="190"/>
    </location>
</feature>
<dbReference type="PANTHER" id="PTHR15162">
    <property type="entry name" value="ASPARTOACYLASE"/>
    <property type="match status" value="1"/>
</dbReference>
<keyword evidence="3" id="KW-0378">Hydrolase</keyword>
<dbReference type="Gene3D" id="2.20.25.160">
    <property type="match status" value="1"/>
</dbReference>
<evidence type="ECO:0000259" key="7">
    <source>
        <dbReference type="Pfam" id="PF04952"/>
    </source>
</evidence>
<feature type="domain" description="AstE/AspA barrel-sandwich hybrid" evidence="7">
    <location>
        <begin position="203"/>
        <end position="284"/>
    </location>
</feature>
<dbReference type="PIRSF" id="PIRSF018001">
    <property type="entry name" value="Aspartoacylase"/>
    <property type="match status" value="1"/>
</dbReference>
<evidence type="ECO:0000256" key="2">
    <source>
        <dbReference type="ARBA" id="ARBA00022723"/>
    </source>
</evidence>
<dbReference type="EMBL" id="JXXR01000003">
    <property type="protein sequence ID" value="KJY76756.1"/>
    <property type="molecule type" value="Genomic_DNA"/>
</dbReference>
<dbReference type="AlphaFoldDB" id="A0A7M2K8C1"/>
<dbReference type="Pfam" id="PF04952">
    <property type="entry name" value="AstE_AspA_hybrid"/>
    <property type="match status" value="1"/>
</dbReference>
<feature type="binding site" evidence="6">
    <location>
        <position position="102"/>
    </location>
    <ligand>
        <name>Zn(2+)</name>
        <dbReference type="ChEBI" id="CHEBI:29105"/>
    </ligand>
</feature>
<dbReference type="SUPFAM" id="SSF53187">
    <property type="entry name" value="Zn-dependent exopeptidases"/>
    <property type="match status" value="1"/>
</dbReference>
<evidence type="ECO:0000256" key="3">
    <source>
        <dbReference type="ARBA" id="ARBA00022801"/>
    </source>
</evidence>
<feature type="active site" description="Proton donor/acceptor" evidence="5">
    <location>
        <position position="162"/>
    </location>
</feature>
<gene>
    <name evidence="9" type="ORF">TW71_05310</name>
</gene>
<reference evidence="9" key="1">
    <citation type="journal article" date="2015" name="BMC Genomics">
        <title>Genome mining reveals unlocked bioactive potential of marine Gram-negative bacteria.</title>
        <authorList>
            <person name="Machado H."/>
            <person name="Sonnenschein E.C."/>
            <person name="Melchiorsen J."/>
            <person name="Gram L."/>
        </authorList>
    </citation>
    <scope>NUCLEOTIDE SEQUENCE</scope>
    <source>
        <strain evidence="9">S2052</strain>
    </source>
</reference>
<dbReference type="PANTHER" id="PTHR15162:SF7">
    <property type="entry name" value="SUCCINYLGLUTAMATE DESUCCINYLASE"/>
    <property type="match status" value="1"/>
</dbReference>
<feature type="binding site" evidence="6">
    <location>
        <position position="14"/>
    </location>
    <ligand>
        <name>Zn(2+)</name>
        <dbReference type="ChEBI" id="CHEBI:29105"/>
    </ligand>
</feature>
<organism evidence="9">
    <name type="scientific">Vibrio coralliilyticus</name>
    <dbReference type="NCBI Taxonomy" id="190893"/>
    <lineage>
        <taxon>Bacteria</taxon>
        <taxon>Pseudomonadati</taxon>
        <taxon>Pseudomonadota</taxon>
        <taxon>Gammaproteobacteria</taxon>
        <taxon>Vibrionales</taxon>
        <taxon>Vibrionaceae</taxon>
        <taxon>Vibrio</taxon>
    </lineage>
</organism>
<evidence type="ECO:0000256" key="5">
    <source>
        <dbReference type="PIRSR" id="PIRSR018001-1"/>
    </source>
</evidence>
<dbReference type="InterPro" id="IPR016708">
    <property type="entry name" value="Aspartoacylase"/>
</dbReference>
<evidence type="ECO:0000256" key="4">
    <source>
        <dbReference type="ARBA" id="ARBA00022833"/>
    </source>
</evidence>
<feature type="binding site" evidence="6">
    <location>
        <position position="17"/>
    </location>
    <ligand>
        <name>Zn(2+)</name>
        <dbReference type="ChEBI" id="CHEBI:29105"/>
    </ligand>
</feature>
<dbReference type="InterPro" id="IPR007036">
    <property type="entry name" value="Aste_AspA_hybrid_dom"/>
</dbReference>
<sequence length="289" mass="32389">MPKINQVLLVAGTHGNELTGLYLHKLIRDGHYPADRSTFEVKNVIGNPAAVERRVRFVESDLNREFSTKALSGASESKESELASKFSERYGDSQNQLIIDLHNTTSNMGATLILLSDDPFYNQMGSYVKHRMPSANILFEDRKPWHEQPYLCSVGQYGVMLEVGAQAHGALTYETLELMKNLLTAVLDFIELHNLGKAIHGTEYDAYRYLEDVAFPLDNDGMRIATVHPTICGKDFEVVKSGEPILATFNGYDVHWQGSNEVYPHFINESAYCASNIAMALAEKIRVKI</sequence>
<dbReference type="RefSeq" id="WP_045985209.1">
    <property type="nucleotide sequence ID" value="NZ_CP063052.1"/>
</dbReference>
<dbReference type="GO" id="GO:0046872">
    <property type="term" value="F:metal ion binding"/>
    <property type="evidence" value="ECO:0007669"/>
    <property type="project" value="UniProtKB-KW"/>
</dbReference>